<dbReference type="Pfam" id="PF00072">
    <property type="entry name" value="Response_reg"/>
    <property type="match status" value="1"/>
</dbReference>
<dbReference type="Gene3D" id="1.20.120.160">
    <property type="entry name" value="HPT domain"/>
    <property type="match status" value="1"/>
</dbReference>
<dbReference type="Proteomes" id="UP000198510">
    <property type="component" value="Unassembled WGS sequence"/>
</dbReference>
<name>A0A1G9IYT0_9BACT</name>
<dbReference type="EC" id="2.7.13.3" evidence="3"/>
<dbReference type="GO" id="GO:0000155">
    <property type="term" value="F:phosphorelay sensor kinase activity"/>
    <property type="evidence" value="ECO:0007669"/>
    <property type="project" value="InterPro"/>
</dbReference>
<keyword evidence="9" id="KW-0418">Kinase</keyword>
<dbReference type="SMART" id="SM00387">
    <property type="entry name" value="HATPase_c"/>
    <property type="match status" value="1"/>
</dbReference>
<keyword evidence="5 15" id="KW-0597">Phosphoprotein</keyword>
<dbReference type="EMBL" id="FNFO01000005">
    <property type="protein sequence ID" value="SDL30407.1"/>
    <property type="molecule type" value="Genomic_DNA"/>
</dbReference>
<evidence type="ECO:0000256" key="9">
    <source>
        <dbReference type="ARBA" id="ARBA00022777"/>
    </source>
</evidence>
<dbReference type="InterPro" id="IPR003594">
    <property type="entry name" value="HATPase_dom"/>
</dbReference>
<dbReference type="Gene3D" id="2.10.70.100">
    <property type="match status" value="1"/>
</dbReference>
<dbReference type="PROSITE" id="PS50112">
    <property type="entry name" value="PAS"/>
    <property type="match status" value="1"/>
</dbReference>
<dbReference type="SMART" id="SM00086">
    <property type="entry name" value="PAC"/>
    <property type="match status" value="1"/>
</dbReference>
<dbReference type="PROSITE" id="PS50109">
    <property type="entry name" value="HIS_KIN"/>
    <property type="match status" value="1"/>
</dbReference>
<feature type="domain" description="Histidine kinase" evidence="16">
    <location>
        <begin position="425"/>
        <end position="646"/>
    </location>
</feature>
<dbReference type="InterPro" id="IPR003018">
    <property type="entry name" value="GAF"/>
</dbReference>
<dbReference type="Gene3D" id="3.30.450.40">
    <property type="match status" value="1"/>
</dbReference>
<evidence type="ECO:0000256" key="10">
    <source>
        <dbReference type="ARBA" id="ARBA00022840"/>
    </source>
</evidence>
<dbReference type="InterPro" id="IPR013655">
    <property type="entry name" value="PAS_fold_3"/>
</dbReference>
<dbReference type="SUPFAM" id="SSF55781">
    <property type="entry name" value="GAF domain-like"/>
    <property type="match status" value="1"/>
</dbReference>
<gene>
    <name evidence="20" type="ORF">SAMN05421823_105152</name>
</gene>
<evidence type="ECO:0000256" key="3">
    <source>
        <dbReference type="ARBA" id="ARBA00012438"/>
    </source>
</evidence>
<feature type="domain" description="PAS" evidence="18">
    <location>
        <begin position="160"/>
        <end position="234"/>
    </location>
</feature>
<dbReference type="Gene3D" id="3.40.50.2300">
    <property type="match status" value="1"/>
</dbReference>
<dbReference type="InterPro" id="IPR004358">
    <property type="entry name" value="Sig_transdc_His_kin-like_C"/>
</dbReference>
<evidence type="ECO:0000256" key="13">
    <source>
        <dbReference type="ARBA" id="ARBA00023136"/>
    </source>
</evidence>
<keyword evidence="8" id="KW-0547">Nucleotide-binding</keyword>
<dbReference type="InterPro" id="IPR036890">
    <property type="entry name" value="HATPase_C_sf"/>
</dbReference>
<dbReference type="CDD" id="cd17546">
    <property type="entry name" value="REC_hyHK_CKI1_RcsC-like"/>
    <property type="match status" value="1"/>
</dbReference>
<dbReference type="GO" id="GO:0005524">
    <property type="term" value="F:ATP binding"/>
    <property type="evidence" value="ECO:0007669"/>
    <property type="project" value="UniProtKB-KW"/>
</dbReference>
<evidence type="ECO:0000256" key="12">
    <source>
        <dbReference type="ARBA" id="ARBA00023012"/>
    </source>
</evidence>
<keyword evidence="12" id="KW-0902">Two-component regulatory system</keyword>
<evidence type="ECO:0000313" key="20">
    <source>
        <dbReference type="EMBL" id="SDL30407.1"/>
    </source>
</evidence>
<evidence type="ECO:0000256" key="14">
    <source>
        <dbReference type="PROSITE-ProRule" id="PRU00110"/>
    </source>
</evidence>
<dbReference type="Gene3D" id="3.30.450.20">
    <property type="entry name" value="PAS domain"/>
    <property type="match status" value="2"/>
</dbReference>
<dbReference type="AlphaFoldDB" id="A0A1G9IYT0"/>
<keyword evidence="13" id="KW-0472">Membrane</keyword>
<dbReference type="Pfam" id="PF13426">
    <property type="entry name" value="PAS_9"/>
    <property type="match status" value="1"/>
</dbReference>
<sequence length="932" mass="104987">MLYEISAVNSGDSEAQLDAIVQIATNLFHMDIGIISRVEGPQYTVLNSYHFEGVPMKGKTFDRRNTYCDITLASDDVQAIEKMAQSPWASHPCYTTFRLEAYIGIPLHVNGQVFGTLNFSSPRPRQHPFTEEDRRTMRIMGSWISNILANQENLRAIQKSEAQYRNVVEHGLALLGIHDLEGTLVHVNKTMLDELNYQYSEMVGRNIREFMMPVYHPEFEAYLKRITAQKTDRGVVSILTKAGHVRYWSYKNTLNGDEVIGFAQDVTEAILAQKALKESEENLKEAQALGKIGSWELNLATQRVQWSEELFRIFELDVRDGPQPMDVVRQYIHPAERDQFDVLRAEFREGGKPFSTEFRLLMPRGHLKHVHLRGSVVPPRQPGAGKRLICTVQDVTEQIIVHNELVQAKDVAEEAARLKQEFLANMSHEIRTPMNAILGFSRLLCRATLDQELDAYARSIYDSAENLLVVINDILDFSKIEAGKLSIEEVDFDLRSTLDMLHKLFQVRVEEGSVHLGFYTDTDLPPALRSDPVRINQILSNLIGNAIKFTDKGRVTVTTSVLNKADDHYDIQFSVEDTGIGIPEEKQRSIFNSFEQAQGDVTRRFGGTGLGLTIVKKLVELMGGEVWVESVVGQGSAFMVVLPIKLGDASQVNTDFSDQIDLLPLDQLQGKRILLAEDNRNNQLLACKFLSEVGCEIDVANNGSEAVELAQRGTYDLILMDIQMPEMDGIEATRQIKALPSAHRSVPILAMTAHALKNEENEYIRQGMNGYISKPFKPQVLYSKLLSVLNEEEYVAPPAPATAGADSPVPEPVLREDIADEVDLNALREYADGDEDFLQDLMQVFLADVPQYLDAIQTDLDNRDWKKLDRSLHSLKSSVGFFGMKRAHRMIADVELRGLSHMTLDEITTTCATLVSLCEQAMLFLRTEAVRR</sequence>
<dbReference type="InterPro" id="IPR001789">
    <property type="entry name" value="Sig_transdc_resp-reg_receiver"/>
</dbReference>
<dbReference type="Gene3D" id="1.10.287.130">
    <property type="match status" value="1"/>
</dbReference>
<dbReference type="InterPro" id="IPR005467">
    <property type="entry name" value="His_kinase_dom"/>
</dbReference>
<dbReference type="Gene3D" id="3.30.565.10">
    <property type="entry name" value="Histidine kinase-like ATPase, C-terminal domain"/>
    <property type="match status" value="1"/>
</dbReference>
<dbReference type="SMART" id="SM00388">
    <property type="entry name" value="HisKA"/>
    <property type="match status" value="1"/>
</dbReference>
<dbReference type="Pfam" id="PF02518">
    <property type="entry name" value="HATPase_c"/>
    <property type="match status" value="1"/>
</dbReference>
<dbReference type="STRING" id="1075417.SAMN05421823_105152"/>
<dbReference type="InterPro" id="IPR036641">
    <property type="entry name" value="HPT_dom_sf"/>
</dbReference>
<dbReference type="InterPro" id="IPR000014">
    <property type="entry name" value="PAS"/>
</dbReference>
<evidence type="ECO:0000313" key="21">
    <source>
        <dbReference type="Proteomes" id="UP000198510"/>
    </source>
</evidence>
<feature type="modified residue" description="4-aspartylphosphate" evidence="15">
    <location>
        <position position="721"/>
    </location>
</feature>
<keyword evidence="6" id="KW-0808">Transferase</keyword>
<evidence type="ECO:0000256" key="2">
    <source>
        <dbReference type="ARBA" id="ARBA00004651"/>
    </source>
</evidence>
<dbReference type="InterPro" id="IPR001610">
    <property type="entry name" value="PAC"/>
</dbReference>
<dbReference type="InterPro" id="IPR035965">
    <property type="entry name" value="PAS-like_dom_sf"/>
</dbReference>
<evidence type="ECO:0000259" key="17">
    <source>
        <dbReference type="PROSITE" id="PS50110"/>
    </source>
</evidence>
<dbReference type="SMART" id="SM00448">
    <property type="entry name" value="REC"/>
    <property type="match status" value="1"/>
</dbReference>
<dbReference type="SMART" id="SM00073">
    <property type="entry name" value="HPT"/>
    <property type="match status" value="1"/>
</dbReference>
<keyword evidence="4" id="KW-1003">Cell membrane</keyword>
<organism evidence="20 21">
    <name type="scientific">Catalinimonas alkaloidigena</name>
    <dbReference type="NCBI Taxonomy" id="1075417"/>
    <lineage>
        <taxon>Bacteria</taxon>
        <taxon>Pseudomonadati</taxon>
        <taxon>Bacteroidota</taxon>
        <taxon>Cytophagia</taxon>
        <taxon>Cytophagales</taxon>
        <taxon>Catalimonadaceae</taxon>
        <taxon>Catalinimonas</taxon>
    </lineage>
</organism>
<dbReference type="PRINTS" id="PR00344">
    <property type="entry name" value="BCTRLSENSOR"/>
</dbReference>
<keyword evidence="10" id="KW-0067">ATP-binding</keyword>
<dbReference type="PROSITE" id="PS50110">
    <property type="entry name" value="RESPONSE_REGULATORY"/>
    <property type="match status" value="1"/>
</dbReference>
<evidence type="ECO:0000259" key="18">
    <source>
        <dbReference type="PROSITE" id="PS50112"/>
    </source>
</evidence>
<dbReference type="InterPro" id="IPR036097">
    <property type="entry name" value="HisK_dim/P_sf"/>
</dbReference>
<evidence type="ECO:0000256" key="11">
    <source>
        <dbReference type="ARBA" id="ARBA00022989"/>
    </source>
</evidence>
<protein>
    <recommendedName>
        <fullName evidence="3">histidine kinase</fullName>
        <ecNumber evidence="3">2.7.13.3</ecNumber>
    </recommendedName>
</protein>
<keyword evidence="21" id="KW-1185">Reference proteome</keyword>
<feature type="modified residue" description="Phosphohistidine" evidence="14">
    <location>
        <position position="873"/>
    </location>
</feature>
<evidence type="ECO:0000256" key="4">
    <source>
        <dbReference type="ARBA" id="ARBA00022475"/>
    </source>
</evidence>
<dbReference type="InterPro" id="IPR008207">
    <property type="entry name" value="Sig_transdc_His_kin_Hpt_dom"/>
</dbReference>
<keyword evidence="11" id="KW-1133">Transmembrane helix</keyword>
<dbReference type="SMART" id="SM00065">
    <property type="entry name" value="GAF"/>
    <property type="match status" value="1"/>
</dbReference>
<dbReference type="PANTHER" id="PTHR45339:SF1">
    <property type="entry name" value="HYBRID SIGNAL TRANSDUCTION HISTIDINE KINASE J"/>
    <property type="match status" value="1"/>
</dbReference>
<evidence type="ECO:0000256" key="5">
    <source>
        <dbReference type="ARBA" id="ARBA00022553"/>
    </source>
</evidence>
<feature type="domain" description="HPt" evidence="19">
    <location>
        <begin position="834"/>
        <end position="932"/>
    </location>
</feature>
<dbReference type="SUPFAM" id="SSF52172">
    <property type="entry name" value="CheY-like"/>
    <property type="match status" value="1"/>
</dbReference>
<evidence type="ECO:0000259" key="16">
    <source>
        <dbReference type="PROSITE" id="PS50109"/>
    </source>
</evidence>
<feature type="domain" description="Response regulatory" evidence="17">
    <location>
        <begin position="672"/>
        <end position="789"/>
    </location>
</feature>
<proteinExistence type="predicted"/>
<dbReference type="NCBIfam" id="TIGR00229">
    <property type="entry name" value="sensory_box"/>
    <property type="match status" value="1"/>
</dbReference>
<dbReference type="InterPro" id="IPR003661">
    <property type="entry name" value="HisK_dim/P_dom"/>
</dbReference>
<evidence type="ECO:0000256" key="7">
    <source>
        <dbReference type="ARBA" id="ARBA00022692"/>
    </source>
</evidence>
<dbReference type="PANTHER" id="PTHR45339">
    <property type="entry name" value="HYBRID SIGNAL TRANSDUCTION HISTIDINE KINASE J"/>
    <property type="match status" value="1"/>
</dbReference>
<dbReference type="SUPFAM" id="SSF47384">
    <property type="entry name" value="Homodimeric domain of signal transducing histidine kinase"/>
    <property type="match status" value="1"/>
</dbReference>
<dbReference type="GO" id="GO:0005886">
    <property type="term" value="C:plasma membrane"/>
    <property type="evidence" value="ECO:0007669"/>
    <property type="project" value="UniProtKB-SubCell"/>
</dbReference>
<dbReference type="Pfam" id="PF01627">
    <property type="entry name" value="Hpt"/>
    <property type="match status" value="1"/>
</dbReference>
<keyword evidence="7" id="KW-0812">Transmembrane</keyword>
<dbReference type="CDD" id="cd16922">
    <property type="entry name" value="HATPase_EvgS-ArcB-TorS-like"/>
    <property type="match status" value="1"/>
</dbReference>
<dbReference type="SUPFAM" id="SSF55785">
    <property type="entry name" value="PYP-like sensor domain (PAS domain)"/>
    <property type="match status" value="2"/>
</dbReference>
<evidence type="ECO:0000259" key="19">
    <source>
        <dbReference type="PROSITE" id="PS50894"/>
    </source>
</evidence>
<dbReference type="Pfam" id="PF08447">
    <property type="entry name" value="PAS_3"/>
    <property type="match status" value="1"/>
</dbReference>
<evidence type="ECO:0000256" key="1">
    <source>
        <dbReference type="ARBA" id="ARBA00000085"/>
    </source>
</evidence>
<evidence type="ECO:0000256" key="15">
    <source>
        <dbReference type="PROSITE-ProRule" id="PRU00169"/>
    </source>
</evidence>
<dbReference type="SMART" id="SM00091">
    <property type="entry name" value="PAS"/>
    <property type="match status" value="2"/>
</dbReference>
<evidence type="ECO:0000256" key="8">
    <source>
        <dbReference type="ARBA" id="ARBA00022741"/>
    </source>
</evidence>
<dbReference type="Pfam" id="PF01590">
    <property type="entry name" value="GAF"/>
    <property type="match status" value="1"/>
</dbReference>
<dbReference type="PROSITE" id="PS50894">
    <property type="entry name" value="HPT"/>
    <property type="match status" value="1"/>
</dbReference>
<dbReference type="FunFam" id="3.30.565.10:FF:000010">
    <property type="entry name" value="Sensor histidine kinase RcsC"/>
    <property type="match status" value="1"/>
</dbReference>
<evidence type="ECO:0000256" key="6">
    <source>
        <dbReference type="ARBA" id="ARBA00022679"/>
    </source>
</evidence>
<dbReference type="Pfam" id="PF00512">
    <property type="entry name" value="HisKA"/>
    <property type="match status" value="1"/>
</dbReference>
<dbReference type="SUPFAM" id="SSF55874">
    <property type="entry name" value="ATPase domain of HSP90 chaperone/DNA topoisomerase II/histidine kinase"/>
    <property type="match status" value="1"/>
</dbReference>
<reference evidence="20 21" key="1">
    <citation type="submission" date="2016-10" db="EMBL/GenBank/DDBJ databases">
        <authorList>
            <person name="de Groot N.N."/>
        </authorList>
    </citation>
    <scope>NUCLEOTIDE SEQUENCE [LARGE SCALE GENOMIC DNA]</scope>
    <source>
        <strain evidence="20 21">DSM 25186</strain>
    </source>
</reference>
<dbReference type="InterPro" id="IPR029016">
    <property type="entry name" value="GAF-like_dom_sf"/>
</dbReference>
<dbReference type="SUPFAM" id="SSF47226">
    <property type="entry name" value="Histidine-containing phosphotransfer domain, HPT domain"/>
    <property type="match status" value="1"/>
</dbReference>
<dbReference type="CDD" id="cd00082">
    <property type="entry name" value="HisKA"/>
    <property type="match status" value="1"/>
</dbReference>
<dbReference type="InterPro" id="IPR011006">
    <property type="entry name" value="CheY-like_superfamily"/>
</dbReference>
<comment type="catalytic activity">
    <reaction evidence="1">
        <text>ATP + protein L-histidine = ADP + protein N-phospho-L-histidine.</text>
        <dbReference type="EC" id="2.7.13.3"/>
    </reaction>
</comment>
<dbReference type="CDD" id="cd00130">
    <property type="entry name" value="PAS"/>
    <property type="match status" value="2"/>
</dbReference>
<accession>A0A1G9IYT0</accession>
<comment type="subcellular location">
    <subcellularLocation>
        <location evidence="2">Cell membrane</location>
        <topology evidence="2">Multi-pass membrane protein</topology>
    </subcellularLocation>
</comment>